<comment type="caution">
    <text evidence="1">The sequence shown here is derived from an EMBL/GenBank/DDBJ whole genome shotgun (WGS) entry which is preliminary data.</text>
</comment>
<dbReference type="InterPro" id="IPR013324">
    <property type="entry name" value="RNA_pol_sigma_r3/r4-like"/>
</dbReference>
<protein>
    <submittedName>
        <fullName evidence="1">Uncharacterized protein</fullName>
    </submittedName>
</protein>
<proteinExistence type="predicted"/>
<dbReference type="AlphaFoldDB" id="A0A367GT48"/>
<keyword evidence="2" id="KW-1185">Reference proteome</keyword>
<dbReference type="OrthoDB" id="796306at2"/>
<accession>A0A367GT48</accession>
<evidence type="ECO:0000313" key="1">
    <source>
        <dbReference type="EMBL" id="RCH56602.1"/>
    </source>
</evidence>
<dbReference type="Proteomes" id="UP000253209">
    <property type="component" value="Unassembled WGS sequence"/>
</dbReference>
<dbReference type="SUPFAM" id="SSF88659">
    <property type="entry name" value="Sigma3 and sigma4 domains of RNA polymerase sigma factors"/>
    <property type="match status" value="1"/>
</dbReference>
<reference evidence="1 2" key="1">
    <citation type="submission" date="2018-05" db="EMBL/GenBank/DDBJ databases">
        <title>Mucilaginibacter hurinus sp. nov., isolated from briquette warehouse soil.</title>
        <authorList>
            <person name="Choi L."/>
        </authorList>
    </citation>
    <scope>NUCLEOTIDE SEQUENCE [LARGE SCALE GENOMIC DNA]</scope>
    <source>
        <strain evidence="1 2">ZR32</strain>
    </source>
</reference>
<organism evidence="1 2">
    <name type="scientific">Mucilaginibacter hurinus</name>
    <dbReference type="NCBI Taxonomy" id="2201324"/>
    <lineage>
        <taxon>Bacteria</taxon>
        <taxon>Pseudomonadati</taxon>
        <taxon>Bacteroidota</taxon>
        <taxon>Sphingobacteriia</taxon>
        <taxon>Sphingobacteriales</taxon>
        <taxon>Sphingobacteriaceae</taxon>
        <taxon>Mucilaginibacter</taxon>
    </lineage>
</organism>
<dbReference type="RefSeq" id="WP_114003499.1">
    <property type="nucleotide sequence ID" value="NZ_QGDC01000001.1"/>
</dbReference>
<sequence>MNTRLQHLQTPAQLKTNAVQGLYNKYAGLLLGYIDSVVNDGEQAEKYLIETFNEVAMRFEEFSKLQGSEYCKLQLIARKKLWTFFNSLQQCDVAETIKKIAGSAFDKHISQMSDMQQKVFCGVHYHGKNTATLAAELNTTEPEIRKVLKQAFSIIRNNSGDAGVY</sequence>
<gene>
    <name evidence="1" type="ORF">DJ568_01715</name>
</gene>
<name>A0A367GT48_9SPHI</name>
<dbReference type="EMBL" id="QGDC01000001">
    <property type="protein sequence ID" value="RCH56602.1"/>
    <property type="molecule type" value="Genomic_DNA"/>
</dbReference>
<evidence type="ECO:0000313" key="2">
    <source>
        <dbReference type="Proteomes" id="UP000253209"/>
    </source>
</evidence>